<gene>
    <name evidence="2" type="ORF">ACFO3F_11755</name>
</gene>
<evidence type="ECO:0000313" key="2">
    <source>
        <dbReference type="EMBL" id="MFC4555924.1"/>
    </source>
</evidence>
<comment type="caution">
    <text evidence="2">The sequence shown here is derived from an EMBL/GenBank/DDBJ whole genome shotgun (WGS) entry which is preliminary data.</text>
</comment>
<dbReference type="PANTHER" id="PTHR37318">
    <property type="entry name" value="BSL7504 PROTEIN"/>
    <property type="match status" value="1"/>
</dbReference>
<dbReference type="InterPro" id="IPR036388">
    <property type="entry name" value="WH-like_DNA-bd_sf"/>
</dbReference>
<dbReference type="Proteomes" id="UP001595955">
    <property type="component" value="Unassembled WGS sequence"/>
</dbReference>
<accession>A0ABV9DCE9</accession>
<organism evidence="2 3">
    <name type="scientific">Georgenia faecalis</name>
    <dbReference type="NCBI Taxonomy" id="2483799"/>
    <lineage>
        <taxon>Bacteria</taxon>
        <taxon>Bacillati</taxon>
        <taxon>Actinomycetota</taxon>
        <taxon>Actinomycetes</taxon>
        <taxon>Micrococcales</taxon>
        <taxon>Bogoriellaceae</taxon>
        <taxon>Georgenia</taxon>
    </lineage>
</organism>
<keyword evidence="3" id="KW-1185">Reference proteome</keyword>
<protein>
    <submittedName>
        <fullName evidence="2">Transcriptional regulator</fullName>
    </submittedName>
</protein>
<dbReference type="RefSeq" id="WP_122823449.1">
    <property type="nucleotide sequence ID" value="NZ_CP033325.1"/>
</dbReference>
<evidence type="ECO:0000313" key="3">
    <source>
        <dbReference type="Proteomes" id="UP001595955"/>
    </source>
</evidence>
<dbReference type="InterPro" id="IPR036390">
    <property type="entry name" value="WH_DNA-bd_sf"/>
</dbReference>
<feature type="domain" description="Winged helix DNA-binding" evidence="1">
    <location>
        <begin position="17"/>
        <end position="94"/>
    </location>
</feature>
<sequence>MSSPLDGLDPILNQPKRLAAIAMVAASTSCDFPFLRDQLELSDSDLSRHMTALSQAGYVTIRKSGGGRGSTTTYAITKTGRAAYGRHRDTLTAFLAAHDPGTSSP</sequence>
<dbReference type="PANTHER" id="PTHR37318:SF1">
    <property type="entry name" value="BSL7504 PROTEIN"/>
    <property type="match status" value="1"/>
</dbReference>
<dbReference type="InterPro" id="IPR027395">
    <property type="entry name" value="WH_DNA-bd_dom"/>
</dbReference>
<proteinExistence type="predicted"/>
<evidence type="ECO:0000259" key="1">
    <source>
        <dbReference type="Pfam" id="PF13601"/>
    </source>
</evidence>
<dbReference type="SUPFAM" id="SSF46785">
    <property type="entry name" value="Winged helix' DNA-binding domain"/>
    <property type="match status" value="1"/>
</dbReference>
<dbReference type="EMBL" id="JBHSGF010000008">
    <property type="protein sequence ID" value="MFC4555924.1"/>
    <property type="molecule type" value="Genomic_DNA"/>
</dbReference>
<name>A0ABV9DCE9_9MICO</name>
<dbReference type="Pfam" id="PF13601">
    <property type="entry name" value="HTH_34"/>
    <property type="match status" value="1"/>
</dbReference>
<dbReference type="Gene3D" id="1.10.10.10">
    <property type="entry name" value="Winged helix-like DNA-binding domain superfamily/Winged helix DNA-binding domain"/>
    <property type="match status" value="1"/>
</dbReference>
<reference evidence="3" key="1">
    <citation type="journal article" date="2019" name="Int. J. Syst. Evol. Microbiol.">
        <title>The Global Catalogue of Microorganisms (GCM) 10K type strain sequencing project: providing services to taxonomists for standard genome sequencing and annotation.</title>
        <authorList>
            <consortium name="The Broad Institute Genomics Platform"/>
            <consortium name="The Broad Institute Genome Sequencing Center for Infectious Disease"/>
            <person name="Wu L."/>
            <person name="Ma J."/>
        </authorList>
    </citation>
    <scope>NUCLEOTIDE SEQUENCE [LARGE SCALE GENOMIC DNA]</scope>
    <source>
        <strain evidence="3">JCM 3369</strain>
    </source>
</reference>